<dbReference type="RefSeq" id="WP_379708829.1">
    <property type="nucleotide sequence ID" value="NZ_JBHSCZ010000002.1"/>
</dbReference>
<proteinExistence type="predicted"/>
<feature type="domain" description="Histidine kinase" evidence="8">
    <location>
        <begin position="244"/>
        <end position="458"/>
    </location>
</feature>
<comment type="caution">
    <text evidence="9">The sequence shown here is derived from an EMBL/GenBank/DDBJ whole genome shotgun (WGS) entry which is preliminary data.</text>
</comment>
<keyword evidence="9" id="KW-0547">Nucleotide-binding</keyword>
<dbReference type="PANTHER" id="PTHR43711:SF31">
    <property type="entry name" value="HISTIDINE KINASE"/>
    <property type="match status" value="1"/>
</dbReference>
<evidence type="ECO:0000256" key="7">
    <source>
        <dbReference type="SAM" id="Phobius"/>
    </source>
</evidence>
<keyword evidence="5" id="KW-0418">Kinase</keyword>
<feature type="transmembrane region" description="Helical" evidence="7">
    <location>
        <begin position="111"/>
        <end position="128"/>
    </location>
</feature>
<evidence type="ECO:0000256" key="5">
    <source>
        <dbReference type="ARBA" id="ARBA00022777"/>
    </source>
</evidence>
<dbReference type="Pfam" id="PF02518">
    <property type="entry name" value="HATPase_c"/>
    <property type="match status" value="1"/>
</dbReference>
<dbReference type="SUPFAM" id="SSF55874">
    <property type="entry name" value="ATPase domain of HSP90 chaperone/DNA topoisomerase II/histidine kinase"/>
    <property type="match status" value="1"/>
</dbReference>
<dbReference type="CDD" id="cd00082">
    <property type="entry name" value="HisKA"/>
    <property type="match status" value="1"/>
</dbReference>
<evidence type="ECO:0000256" key="1">
    <source>
        <dbReference type="ARBA" id="ARBA00000085"/>
    </source>
</evidence>
<comment type="catalytic activity">
    <reaction evidence="1">
        <text>ATP + protein L-histidine = ADP + protein N-phospho-L-histidine.</text>
        <dbReference type="EC" id="2.7.13.3"/>
    </reaction>
</comment>
<feature type="transmembrane region" description="Helical" evidence="7">
    <location>
        <begin position="135"/>
        <end position="152"/>
    </location>
</feature>
<dbReference type="PRINTS" id="PR00344">
    <property type="entry name" value="BCTRLSENSOR"/>
</dbReference>
<dbReference type="EC" id="2.7.13.3" evidence="2"/>
<protein>
    <recommendedName>
        <fullName evidence="2">histidine kinase</fullName>
        <ecNumber evidence="2">2.7.13.3</ecNumber>
    </recommendedName>
</protein>
<keyword evidence="7" id="KW-1133">Transmembrane helix</keyword>
<dbReference type="SUPFAM" id="SSF47384">
    <property type="entry name" value="Homodimeric domain of signal transducing histidine kinase"/>
    <property type="match status" value="1"/>
</dbReference>
<keyword evidence="7" id="KW-0812">Transmembrane</keyword>
<dbReference type="EMBL" id="JBHSCZ010000002">
    <property type="protein sequence ID" value="MFC4262909.1"/>
    <property type="molecule type" value="Genomic_DNA"/>
</dbReference>
<gene>
    <name evidence="9" type="ORF">ACFOWM_08480</name>
</gene>
<accession>A0ABV8QV57</accession>
<evidence type="ECO:0000259" key="8">
    <source>
        <dbReference type="PROSITE" id="PS50109"/>
    </source>
</evidence>
<keyword evidence="9" id="KW-0067">ATP-binding</keyword>
<feature type="transmembrane region" description="Helical" evidence="7">
    <location>
        <begin position="164"/>
        <end position="184"/>
    </location>
</feature>
<feature type="transmembrane region" description="Helical" evidence="7">
    <location>
        <begin position="37"/>
        <end position="55"/>
    </location>
</feature>
<dbReference type="InterPro" id="IPR036097">
    <property type="entry name" value="HisK_dim/P_sf"/>
</dbReference>
<sequence>MNFSLSLKSLLNKITNLGFSNTLDIVANRKLQIFNQINILGFVTGLAVPISGIFTQGHLPLIAWIVAVSPFLISLSVLVFNSFKQYYAAYLTYFTFYPLATVLVYLSGIDMGIELFFILYGVLAIYFLDKIIHITLAFTLAIVCFLYVELFHQQYGIKIADINFTFYVANHVIALFFIGLTLFMTKNETNSYRKILVNRNKRLKRDKLKISSQAIEIKANAIALKTKADELSELNSLKDKLFSIISHDLKAPVFGLRNLFNGVHKHDLPAEEIKILIPDILNDLNYTTGLLENLLLWAKSQMNGATVDFELIEINEVIDEVKNVLRLQAEQKNIYLVNKATPATYIFADKNMMNLVLRNLVSNAIKFTPQNGEVKIGALQNEHNVEFFVEDTGTGMSDETKNNLFGNSFFTTQGTSNEAGTGLGLMLCKEFIKKNGGDIFVESKIGVGSKFICTLPIP</sequence>
<feature type="transmembrane region" description="Helical" evidence="7">
    <location>
        <begin position="61"/>
        <end position="80"/>
    </location>
</feature>
<keyword evidence="6" id="KW-0902">Two-component regulatory system</keyword>
<keyword evidence="10" id="KW-1185">Reference proteome</keyword>
<evidence type="ECO:0000256" key="3">
    <source>
        <dbReference type="ARBA" id="ARBA00022553"/>
    </source>
</evidence>
<dbReference type="PROSITE" id="PS50109">
    <property type="entry name" value="HIS_KIN"/>
    <property type="match status" value="1"/>
</dbReference>
<evidence type="ECO:0000313" key="10">
    <source>
        <dbReference type="Proteomes" id="UP001595907"/>
    </source>
</evidence>
<dbReference type="PANTHER" id="PTHR43711">
    <property type="entry name" value="TWO-COMPONENT HISTIDINE KINASE"/>
    <property type="match status" value="1"/>
</dbReference>
<dbReference type="Gene3D" id="1.10.287.130">
    <property type="match status" value="1"/>
</dbReference>
<keyword evidence="4" id="KW-0808">Transferase</keyword>
<name>A0ABV8QV57_9BACT</name>
<dbReference type="InterPro" id="IPR036890">
    <property type="entry name" value="HATPase_C_sf"/>
</dbReference>
<dbReference type="InterPro" id="IPR004358">
    <property type="entry name" value="Sig_transdc_His_kin-like_C"/>
</dbReference>
<reference evidence="10" key="1">
    <citation type="journal article" date="2019" name="Int. J. Syst. Evol. Microbiol.">
        <title>The Global Catalogue of Microorganisms (GCM) 10K type strain sequencing project: providing services to taxonomists for standard genome sequencing and annotation.</title>
        <authorList>
            <consortium name="The Broad Institute Genomics Platform"/>
            <consortium name="The Broad Institute Genome Sequencing Center for Infectious Disease"/>
            <person name="Wu L."/>
            <person name="Ma J."/>
        </authorList>
    </citation>
    <scope>NUCLEOTIDE SEQUENCE [LARGE SCALE GENOMIC DNA]</scope>
    <source>
        <strain evidence="10">CECT 8289</strain>
    </source>
</reference>
<keyword evidence="7" id="KW-0472">Membrane</keyword>
<evidence type="ECO:0000256" key="4">
    <source>
        <dbReference type="ARBA" id="ARBA00022679"/>
    </source>
</evidence>
<dbReference type="InterPro" id="IPR003594">
    <property type="entry name" value="HATPase_dom"/>
</dbReference>
<dbReference type="InterPro" id="IPR003661">
    <property type="entry name" value="HisK_dim/P_dom"/>
</dbReference>
<dbReference type="Gene3D" id="3.30.565.10">
    <property type="entry name" value="Histidine kinase-like ATPase, C-terminal domain"/>
    <property type="match status" value="1"/>
</dbReference>
<dbReference type="InterPro" id="IPR005467">
    <property type="entry name" value="His_kinase_dom"/>
</dbReference>
<evidence type="ECO:0000313" key="9">
    <source>
        <dbReference type="EMBL" id="MFC4262909.1"/>
    </source>
</evidence>
<dbReference type="Proteomes" id="UP001595907">
    <property type="component" value="Unassembled WGS sequence"/>
</dbReference>
<keyword evidence="3" id="KW-0597">Phosphoprotein</keyword>
<evidence type="ECO:0000256" key="6">
    <source>
        <dbReference type="ARBA" id="ARBA00023012"/>
    </source>
</evidence>
<organism evidence="9 10">
    <name type="scientific">Ferruginibacter yonginensis</name>
    <dbReference type="NCBI Taxonomy" id="1310416"/>
    <lineage>
        <taxon>Bacteria</taxon>
        <taxon>Pseudomonadati</taxon>
        <taxon>Bacteroidota</taxon>
        <taxon>Chitinophagia</taxon>
        <taxon>Chitinophagales</taxon>
        <taxon>Chitinophagaceae</taxon>
        <taxon>Ferruginibacter</taxon>
    </lineage>
</organism>
<dbReference type="InterPro" id="IPR050736">
    <property type="entry name" value="Sensor_HK_Regulatory"/>
</dbReference>
<dbReference type="GO" id="GO:0005524">
    <property type="term" value="F:ATP binding"/>
    <property type="evidence" value="ECO:0007669"/>
    <property type="project" value="UniProtKB-KW"/>
</dbReference>
<evidence type="ECO:0000256" key="2">
    <source>
        <dbReference type="ARBA" id="ARBA00012438"/>
    </source>
</evidence>
<dbReference type="SMART" id="SM00387">
    <property type="entry name" value="HATPase_c"/>
    <property type="match status" value="1"/>
</dbReference>